<protein>
    <recommendedName>
        <fullName evidence="7">deoxyhypusine synthase</fullName>
        <ecNumber evidence="7">2.5.1.46</ecNumber>
    </recommendedName>
</protein>
<evidence type="ECO:0000256" key="4">
    <source>
        <dbReference type="ARBA" id="ARBA00004173"/>
    </source>
</evidence>
<evidence type="ECO:0000256" key="10">
    <source>
        <dbReference type="ARBA" id="ARBA00023256"/>
    </source>
</evidence>
<dbReference type="GeneID" id="37014033"/>
<dbReference type="Gene3D" id="3.40.910.10">
    <property type="entry name" value="Deoxyhypusine synthase"/>
    <property type="match status" value="1"/>
</dbReference>
<dbReference type="PANTHER" id="PTHR11703">
    <property type="entry name" value="DEOXYHYPUSINE SYNTHASE"/>
    <property type="match status" value="1"/>
</dbReference>
<dbReference type="InterPro" id="IPR036982">
    <property type="entry name" value="Deoxyhypusine_synthase_sf"/>
</dbReference>
<keyword evidence="9" id="KW-0520">NAD</keyword>
<dbReference type="FunFam" id="3.40.910.10:FF:000001">
    <property type="entry name" value="Probable deoxyhypusine synthase"/>
    <property type="match status" value="1"/>
</dbReference>
<evidence type="ECO:0000256" key="6">
    <source>
        <dbReference type="ARBA" id="ARBA00009892"/>
    </source>
</evidence>
<comment type="catalytic activity">
    <reaction evidence="1">
        <text>[eIF5A protein]-L-lysine + spermidine = [eIF5A protein]-deoxyhypusine + propane-1,3-diamine</text>
        <dbReference type="Rhea" id="RHEA:33299"/>
        <dbReference type="Rhea" id="RHEA-COMP:10143"/>
        <dbReference type="Rhea" id="RHEA-COMP:10144"/>
        <dbReference type="ChEBI" id="CHEBI:29969"/>
        <dbReference type="ChEBI" id="CHEBI:57484"/>
        <dbReference type="ChEBI" id="CHEBI:57834"/>
        <dbReference type="ChEBI" id="CHEBI:82657"/>
        <dbReference type="EC" id="2.5.1.46"/>
    </reaction>
</comment>
<proteinExistence type="inferred from homology"/>
<evidence type="ECO:0000256" key="9">
    <source>
        <dbReference type="ARBA" id="ARBA00023027"/>
    </source>
</evidence>
<comment type="function">
    <text evidence="3">Catalyzes the NAD-dependent oxidative cleavage of spermidine and the subsequent transfer of the butylamine moiety of spermidine to the epsilon-amino group of a specific lysine residue of the eIF-5A precursor protein to form the intermediate deoxyhypusine residue.</text>
</comment>
<keyword evidence="13" id="KW-1185">Reference proteome</keyword>
<dbReference type="AlphaFoldDB" id="A0A316U8Q3"/>
<evidence type="ECO:0000256" key="5">
    <source>
        <dbReference type="ARBA" id="ARBA00005041"/>
    </source>
</evidence>
<evidence type="ECO:0000313" key="12">
    <source>
        <dbReference type="EMBL" id="PWN21549.1"/>
    </source>
</evidence>
<sequence>MTEDLGPSSSVQPAGHSTGSNGTGAAPPAEATASLFVASAPVPDSYEQVRGPDFDQPQNVESLISAFGRVGFQASGVNKAVEIIEQMRRWRLSDEPVLPTDPDDLQSETARSQVKCNIFLGFTSNLISSGLREVILFLVKHKFVHAIVTTAGGVEEDIIKCLGPTYMADFHLDGSELRKKGMNRIGNLVVPNDNYCKFEDWVMPILEKMREEQGDDVENAWSPSRICERLGKEIDDERSVLYWAAKNGIPVFCPALTDGSLGDMLYFHSYKSPGLVVDLVKDIRRLNDMSVKSRKAGMIVLGGGVCKHQIANAMLFRNGADYAVYINTGQEFDGSDSGARPDEAISWGKIKSAERGGRSVKVYCDATIIFPFIVAATFGKAYWASKLEDGKQESL</sequence>
<name>A0A316U8Q3_9BASI</name>
<dbReference type="STRING" id="1684307.A0A316U8Q3"/>
<dbReference type="GO" id="GO:0005739">
    <property type="term" value="C:mitochondrion"/>
    <property type="evidence" value="ECO:0007669"/>
    <property type="project" value="UniProtKB-SubCell"/>
</dbReference>
<gene>
    <name evidence="12" type="ORF">BCV69DRAFT_282269</name>
</gene>
<dbReference type="PANTHER" id="PTHR11703:SF0">
    <property type="entry name" value="DEOXYHYPUSINE SYNTHASE"/>
    <property type="match status" value="1"/>
</dbReference>
<dbReference type="GO" id="GO:0034038">
    <property type="term" value="F:deoxyhypusine synthase activity"/>
    <property type="evidence" value="ECO:0007669"/>
    <property type="project" value="UniProtKB-EC"/>
</dbReference>
<comment type="pathway">
    <text evidence="5">Protein modification; eIF5A hypusination.</text>
</comment>
<feature type="compositionally biased region" description="Low complexity" evidence="11">
    <location>
        <begin position="23"/>
        <end position="33"/>
    </location>
</feature>
<comment type="similarity">
    <text evidence="6">Belongs to the deoxyhypusine synthase family.</text>
</comment>
<dbReference type="Pfam" id="PF01916">
    <property type="entry name" value="DS"/>
    <property type="match status" value="1"/>
</dbReference>
<dbReference type="RefSeq" id="XP_025348709.1">
    <property type="nucleotide sequence ID" value="XM_025492299.1"/>
</dbReference>
<evidence type="ECO:0000256" key="11">
    <source>
        <dbReference type="SAM" id="MobiDB-lite"/>
    </source>
</evidence>
<evidence type="ECO:0000256" key="8">
    <source>
        <dbReference type="ARBA" id="ARBA00022679"/>
    </source>
</evidence>
<dbReference type="EC" id="2.5.1.46" evidence="7"/>
<evidence type="ECO:0000313" key="13">
    <source>
        <dbReference type="Proteomes" id="UP000245942"/>
    </source>
</evidence>
<dbReference type="OrthoDB" id="294378at2759"/>
<dbReference type="Proteomes" id="UP000245942">
    <property type="component" value="Unassembled WGS sequence"/>
</dbReference>
<dbReference type="InterPro" id="IPR029035">
    <property type="entry name" value="DHS-like_NAD/FAD-binding_dom"/>
</dbReference>
<feature type="compositionally biased region" description="Polar residues" evidence="11">
    <location>
        <begin position="7"/>
        <end position="20"/>
    </location>
</feature>
<dbReference type="InterPro" id="IPR002773">
    <property type="entry name" value="Deoxyhypusine_synthase"/>
</dbReference>
<keyword evidence="10" id="KW-0386">Hypusine biosynthesis</keyword>
<dbReference type="EMBL" id="KZ819325">
    <property type="protein sequence ID" value="PWN21549.1"/>
    <property type="molecule type" value="Genomic_DNA"/>
</dbReference>
<reference evidence="12 13" key="1">
    <citation type="journal article" date="2018" name="Mol. Biol. Evol.">
        <title>Broad Genomic Sampling Reveals a Smut Pathogenic Ancestry of the Fungal Clade Ustilaginomycotina.</title>
        <authorList>
            <person name="Kijpornyongpan T."/>
            <person name="Mondo S.J."/>
            <person name="Barry K."/>
            <person name="Sandor L."/>
            <person name="Lee J."/>
            <person name="Lipzen A."/>
            <person name="Pangilinan J."/>
            <person name="LaButti K."/>
            <person name="Hainaut M."/>
            <person name="Henrissat B."/>
            <person name="Grigoriev I.V."/>
            <person name="Spatafora J.W."/>
            <person name="Aime M.C."/>
        </authorList>
    </citation>
    <scope>NUCLEOTIDE SEQUENCE [LARGE SCALE GENOMIC DNA]</scope>
    <source>
        <strain evidence="12 13">MCA 4718</strain>
    </source>
</reference>
<evidence type="ECO:0000256" key="7">
    <source>
        <dbReference type="ARBA" id="ARBA00012683"/>
    </source>
</evidence>
<comment type="cofactor">
    <cofactor evidence="2">
        <name>NAD(+)</name>
        <dbReference type="ChEBI" id="CHEBI:57540"/>
    </cofactor>
</comment>
<feature type="region of interest" description="Disordered" evidence="11">
    <location>
        <begin position="1"/>
        <end position="34"/>
    </location>
</feature>
<evidence type="ECO:0000256" key="1">
    <source>
        <dbReference type="ARBA" id="ARBA00000952"/>
    </source>
</evidence>
<organism evidence="12 13">
    <name type="scientific">Pseudomicrostroma glucosiphilum</name>
    <dbReference type="NCBI Taxonomy" id="1684307"/>
    <lineage>
        <taxon>Eukaryota</taxon>
        <taxon>Fungi</taxon>
        <taxon>Dikarya</taxon>
        <taxon>Basidiomycota</taxon>
        <taxon>Ustilaginomycotina</taxon>
        <taxon>Exobasidiomycetes</taxon>
        <taxon>Microstromatales</taxon>
        <taxon>Microstromatales incertae sedis</taxon>
        <taxon>Pseudomicrostroma</taxon>
    </lineage>
</organism>
<accession>A0A316U8Q3</accession>
<evidence type="ECO:0000256" key="3">
    <source>
        <dbReference type="ARBA" id="ARBA00002823"/>
    </source>
</evidence>
<dbReference type="NCBIfam" id="TIGR00321">
    <property type="entry name" value="dhys"/>
    <property type="match status" value="1"/>
</dbReference>
<evidence type="ECO:0000256" key="2">
    <source>
        <dbReference type="ARBA" id="ARBA00001911"/>
    </source>
</evidence>
<keyword evidence="8" id="KW-0808">Transferase</keyword>
<comment type="subcellular location">
    <subcellularLocation>
        <location evidence="4">Mitochondrion</location>
    </subcellularLocation>
</comment>
<dbReference type="SUPFAM" id="SSF52467">
    <property type="entry name" value="DHS-like NAD/FAD-binding domain"/>
    <property type="match status" value="1"/>
</dbReference>